<keyword evidence="9 13" id="KW-0472">Membrane</keyword>
<dbReference type="PANTHER" id="PTHR11690">
    <property type="entry name" value="AMILORIDE-SENSITIVE SODIUM CHANNEL-RELATED"/>
    <property type="match status" value="1"/>
</dbReference>
<keyword evidence="15" id="KW-1185">Reference proteome</keyword>
<evidence type="ECO:0000256" key="8">
    <source>
        <dbReference type="ARBA" id="ARBA00023065"/>
    </source>
</evidence>
<keyword evidence="4 12" id="KW-0894">Sodium channel</keyword>
<evidence type="ECO:0000313" key="15">
    <source>
        <dbReference type="Proteomes" id="UP000827092"/>
    </source>
</evidence>
<keyword evidence="3 12" id="KW-0813">Transport</keyword>
<reference evidence="14 15" key="1">
    <citation type="journal article" date="2022" name="Nat. Ecol. Evol.">
        <title>A masculinizing supergene underlies an exaggerated male reproductive morph in a spider.</title>
        <authorList>
            <person name="Hendrickx F."/>
            <person name="De Corte Z."/>
            <person name="Sonet G."/>
            <person name="Van Belleghem S.M."/>
            <person name="Kostlbacher S."/>
            <person name="Vangestel C."/>
        </authorList>
    </citation>
    <scope>NUCLEOTIDE SEQUENCE [LARGE SCALE GENOMIC DNA]</scope>
    <source>
        <strain evidence="14">W744_W776</strain>
    </source>
</reference>
<dbReference type="Pfam" id="PF00858">
    <property type="entry name" value="ASC"/>
    <property type="match status" value="1"/>
</dbReference>
<dbReference type="AlphaFoldDB" id="A0AAV6UC63"/>
<keyword evidence="10 12" id="KW-0739">Sodium transport</keyword>
<proteinExistence type="inferred from homology"/>
<organism evidence="14 15">
    <name type="scientific">Oedothorax gibbosus</name>
    <dbReference type="NCBI Taxonomy" id="931172"/>
    <lineage>
        <taxon>Eukaryota</taxon>
        <taxon>Metazoa</taxon>
        <taxon>Ecdysozoa</taxon>
        <taxon>Arthropoda</taxon>
        <taxon>Chelicerata</taxon>
        <taxon>Arachnida</taxon>
        <taxon>Araneae</taxon>
        <taxon>Araneomorphae</taxon>
        <taxon>Entelegynae</taxon>
        <taxon>Araneoidea</taxon>
        <taxon>Linyphiidae</taxon>
        <taxon>Erigoninae</taxon>
        <taxon>Oedothorax</taxon>
    </lineage>
</organism>
<comment type="subcellular location">
    <subcellularLocation>
        <location evidence="1">Membrane</location>
        <topology evidence="1">Multi-pass membrane protein</topology>
    </subcellularLocation>
</comment>
<dbReference type="PANTHER" id="PTHR11690:SF248">
    <property type="entry name" value="PICKPOCKET 17, ISOFORM A"/>
    <property type="match status" value="1"/>
</dbReference>
<evidence type="ECO:0000256" key="4">
    <source>
        <dbReference type="ARBA" id="ARBA00022461"/>
    </source>
</evidence>
<keyword evidence="6 13" id="KW-1133">Transmembrane helix</keyword>
<dbReference type="Gene3D" id="1.10.287.770">
    <property type="entry name" value="YojJ-like"/>
    <property type="match status" value="1"/>
</dbReference>
<name>A0AAV6UC63_9ARAC</name>
<keyword evidence="7" id="KW-0915">Sodium</keyword>
<evidence type="ECO:0000256" key="9">
    <source>
        <dbReference type="ARBA" id="ARBA00023136"/>
    </source>
</evidence>
<dbReference type="EMBL" id="JAFNEN010000504">
    <property type="protein sequence ID" value="KAG8181641.1"/>
    <property type="molecule type" value="Genomic_DNA"/>
</dbReference>
<comment type="similarity">
    <text evidence="2 12">Belongs to the amiloride-sensitive sodium channel (TC 1.A.6) family.</text>
</comment>
<gene>
    <name evidence="14" type="ORF">JTE90_015283</name>
</gene>
<feature type="transmembrane region" description="Helical" evidence="13">
    <location>
        <begin position="419"/>
        <end position="442"/>
    </location>
</feature>
<protein>
    <submittedName>
        <fullName evidence="14">Uncharacterized protein</fullName>
    </submittedName>
</protein>
<keyword evidence="5 12" id="KW-0812">Transmembrane</keyword>
<evidence type="ECO:0000256" key="3">
    <source>
        <dbReference type="ARBA" id="ARBA00022448"/>
    </source>
</evidence>
<evidence type="ECO:0000256" key="11">
    <source>
        <dbReference type="ARBA" id="ARBA00023303"/>
    </source>
</evidence>
<evidence type="ECO:0000256" key="1">
    <source>
        <dbReference type="ARBA" id="ARBA00004141"/>
    </source>
</evidence>
<sequence length="496" mass="57518">MVNIQASVPPEIDMPAITVCNSNGIVPHVFCENLKGFCLSYKMMMIADNGRTCNYFLDYCDKTRRPIMEFKSLAYQKFFIQRCLNQTTIRQLRLPLEDFFQCRIVGDGPDRSCNISNAQIGSFYTKGKGPPSICYTIFSHWGNPGAEIEKIKRSEKIVIEAYVDYSYQNKSAPIDLVQLPKYNGVANPALQLAIHSRYLMVSPYAVGNAFFGGSNYTITLKQEEKHLLESPYQTNCTDYMAEWKAKNGKAPLNQLMVVEECKLKTYLEEFDCVPKVVDYPHNETLCRTLSEHVPEKKSSNSVFQNSICFQNASHNQIKIDEIEEKCSSFINKYNQPCHFLGYDMQVEENWVYSKKILEYLHTNKTSSILLKTKGYNCTLDKMYTRRCQTIRIVIDFANFKINNVTYNPKYESLELVSVIGGYMGMYLGISLLAIYDFAEILARKLYSTLKRRQKRRNKMDVNQSQISSRWVRIVRQRHQSGVFRKRPAKIHPHRRY</sequence>
<evidence type="ECO:0000256" key="10">
    <source>
        <dbReference type="ARBA" id="ARBA00023201"/>
    </source>
</evidence>
<evidence type="ECO:0000256" key="5">
    <source>
        <dbReference type="ARBA" id="ARBA00022692"/>
    </source>
</evidence>
<dbReference type="Proteomes" id="UP000827092">
    <property type="component" value="Unassembled WGS sequence"/>
</dbReference>
<evidence type="ECO:0000256" key="7">
    <source>
        <dbReference type="ARBA" id="ARBA00023053"/>
    </source>
</evidence>
<accession>A0AAV6UC63</accession>
<evidence type="ECO:0000256" key="6">
    <source>
        <dbReference type="ARBA" id="ARBA00022989"/>
    </source>
</evidence>
<dbReference type="InterPro" id="IPR001873">
    <property type="entry name" value="ENaC"/>
</dbReference>
<dbReference type="GO" id="GO:0005886">
    <property type="term" value="C:plasma membrane"/>
    <property type="evidence" value="ECO:0007669"/>
    <property type="project" value="TreeGrafter"/>
</dbReference>
<dbReference type="GO" id="GO:0015280">
    <property type="term" value="F:ligand-gated sodium channel activity"/>
    <property type="evidence" value="ECO:0007669"/>
    <property type="project" value="TreeGrafter"/>
</dbReference>
<evidence type="ECO:0000313" key="14">
    <source>
        <dbReference type="EMBL" id="KAG8181641.1"/>
    </source>
</evidence>
<comment type="caution">
    <text evidence="14">The sequence shown here is derived from an EMBL/GenBank/DDBJ whole genome shotgun (WGS) entry which is preliminary data.</text>
</comment>
<keyword evidence="11 12" id="KW-0407">Ion channel</keyword>
<evidence type="ECO:0000256" key="12">
    <source>
        <dbReference type="RuleBase" id="RU000679"/>
    </source>
</evidence>
<evidence type="ECO:0000256" key="13">
    <source>
        <dbReference type="SAM" id="Phobius"/>
    </source>
</evidence>
<evidence type="ECO:0000256" key="2">
    <source>
        <dbReference type="ARBA" id="ARBA00007193"/>
    </source>
</evidence>
<keyword evidence="8 12" id="KW-0406">Ion transport</keyword>